<gene>
    <name evidence="1" type="ORF">LOK49_LG07G02453</name>
</gene>
<evidence type="ECO:0000313" key="2">
    <source>
        <dbReference type="Proteomes" id="UP001060215"/>
    </source>
</evidence>
<proteinExistence type="predicted"/>
<keyword evidence="2" id="KW-1185">Reference proteome</keyword>
<comment type="caution">
    <text evidence="1">The sequence shown here is derived from an EMBL/GenBank/DDBJ whole genome shotgun (WGS) entry which is preliminary data.</text>
</comment>
<organism evidence="1 2">
    <name type="scientific">Camellia lanceoleosa</name>
    <dbReference type="NCBI Taxonomy" id="1840588"/>
    <lineage>
        <taxon>Eukaryota</taxon>
        <taxon>Viridiplantae</taxon>
        <taxon>Streptophyta</taxon>
        <taxon>Embryophyta</taxon>
        <taxon>Tracheophyta</taxon>
        <taxon>Spermatophyta</taxon>
        <taxon>Magnoliopsida</taxon>
        <taxon>eudicotyledons</taxon>
        <taxon>Gunneridae</taxon>
        <taxon>Pentapetalae</taxon>
        <taxon>asterids</taxon>
        <taxon>Ericales</taxon>
        <taxon>Theaceae</taxon>
        <taxon>Camellia</taxon>
    </lineage>
</organism>
<name>A0ACC0GYD1_9ERIC</name>
<evidence type="ECO:0000313" key="1">
    <source>
        <dbReference type="EMBL" id="KAI8005633.1"/>
    </source>
</evidence>
<dbReference type="Proteomes" id="UP001060215">
    <property type="component" value="Chromosome 7"/>
</dbReference>
<sequence length="261" mass="29697">MATNPLVSESSLLPTTASSFAVRKIDNPTSRQAIYLKRRDGIIKKANELSVLCDTDVGVIIFSPSGKLTSFASNGRVEDVFLRFINRPDGLKGGSIRNEEYLSRRLKQLKQEAEMLEKIERCELEETLYKLNRQLLEAQEKMRYYEPNVEKITSLFEAGVYQQSLENAIQCIEQSKAKFVGNQIVQQSNDNKEVAASFAVVDEETNTDEFSNANKNRNPLRDEHHHKERNSAGPHLSLHFLETQKNWNLSRGGQAPRLNIK</sequence>
<dbReference type="EMBL" id="CM045764">
    <property type="protein sequence ID" value="KAI8005633.1"/>
    <property type="molecule type" value="Genomic_DNA"/>
</dbReference>
<protein>
    <submittedName>
        <fullName evidence="1">Agamous-like MADS-box protein AGL66</fullName>
    </submittedName>
</protein>
<accession>A0ACC0GYD1</accession>
<reference evidence="1 2" key="1">
    <citation type="journal article" date="2022" name="Plant J.">
        <title>Chromosome-level genome of Camellia lanceoleosa provides a valuable resource for understanding genome evolution and self-incompatibility.</title>
        <authorList>
            <person name="Gong W."/>
            <person name="Xiao S."/>
            <person name="Wang L."/>
            <person name="Liao Z."/>
            <person name="Chang Y."/>
            <person name="Mo W."/>
            <person name="Hu G."/>
            <person name="Li W."/>
            <person name="Zhao G."/>
            <person name="Zhu H."/>
            <person name="Hu X."/>
            <person name="Ji K."/>
            <person name="Xiang X."/>
            <person name="Song Q."/>
            <person name="Yuan D."/>
            <person name="Jin S."/>
            <person name="Zhang L."/>
        </authorList>
    </citation>
    <scope>NUCLEOTIDE SEQUENCE [LARGE SCALE GENOMIC DNA]</scope>
    <source>
        <strain evidence="1">SQ_2022a</strain>
    </source>
</reference>